<feature type="domain" description="RNA-editing substrate-binding complex 6 protein" evidence="1">
    <location>
        <begin position="17"/>
        <end position="122"/>
    </location>
</feature>
<dbReference type="EMBL" id="MIGC01009638">
    <property type="protein sequence ID" value="PHJ15090.1"/>
    <property type="molecule type" value="Genomic_DNA"/>
</dbReference>
<evidence type="ECO:0000313" key="3">
    <source>
        <dbReference type="Proteomes" id="UP000221165"/>
    </source>
</evidence>
<organism evidence="2 3">
    <name type="scientific">Cystoisospora suis</name>
    <dbReference type="NCBI Taxonomy" id="483139"/>
    <lineage>
        <taxon>Eukaryota</taxon>
        <taxon>Sar</taxon>
        <taxon>Alveolata</taxon>
        <taxon>Apicomplexa</taxon>
        <taxon>Conoidasida</taxon>
        <taxon>Coccidia</taxon>
        <taxon>Eucoccidiorida</taxon>
        <taxon>Eimeriorina</taxon>
        <taxon>Sarcocystidae</taxon>
        <taxon>Cystoisospora</taxon>
    </lineage>
</organism>
<dbReference type="VEuPathDB" id="ToxoDB:CSUI_011099"/>
<keyword evidence="3" id="KW-1185">Reference proteome</keyword>
<evidence type="ECO:0000259" key="1">
    <source>
        <dbReference type="Pfam" id="PF26188"/>
    </source>
</evidence>
<accession>A0A2C6JUA4</accession>
<dbReference type="AlphaFoldDB" id="A0A2C6JUA4"/>
<reference evidence="2 3" key="1">
    <citation type="journal article" date="2017" name="Int. J. Parasitol.">
        <title>The genome of the protozoan parasite Cystoisospora suis and a reverse vaccinology approach to identify vaccine candidates.</title>
        <authorList>
            <person name="Palmieri N."/>
            <person name="Shrestha A."/>
            <person name="Ruttkowski B."/>
            <person name="Beck T."/>
            <person name="Vogl C."/>
            <person name="Tomley F."/>
            <person name="Blake D.P."/>
            <person name="Joachim A."/>
        </authorList>
    </citation>
    <scope>NUCLEOTIDE SEQUENCE [LARGE SCALE GENOMIC DNA]</scope>
    <source>
        <strain evidence="2 3">Wien I</strain>
    </source>
</reference>
<sequence length="165" mass="19254">MNLVDRDLYFSFIPCFLRHMSSFEVRHLVQLLTVYEAAQLRPRSLYVSAFNRILKLSSSFYSNEYADLLCCLARLQIGNPSFLQSFCLQLTENISQLTFLDACRCVGALRSLGVIKEDLFVLFDEKQEKEVSLLPTQEVLTNFQKVLSLEFSWRPYEDLIKNEFL</sequence>
<evidence type="ECO:0000313" key="2">
    <source>
        <dbReference type="EMBL" id="PHJ15090.1"/>
    </source>
</evidence>
<proteinExistence type="predicted"/>
<dbReference type="InterPro" id="IPR058917">
    <property type="entry name" value="RESC6_dom"/>
</dbReference>
<dbReference type="RefSeq" id="XP_067916824.1">
    <property type="nucleotide sequence ID" value="XM_068071200.1"/>
</dbReference>
<dbReference type="OrthoDB" id="432905at2759"/>
<comment type="caution">
    <text evidence="2">The sequence shown here is derived from an EMBL/GenBank/DDBJ whole genome shotgun (WGS) entry which is preliminary data.</text>
</comment>
<gene>
    <name evidence="2" type="ORF">CSUI_011099</name>
</gene>
<dbReference type="Proteomes" id="UP000221165">
    <property type="component" value="Unassembled WGS sequence"/>
</dbReference>
<protein>
    <recommendedName>
        <fullName evidence="1">RNA-editing substrate-binding complex 6 protein domain-containing protein</fullName>
    </recommendedName>
</protein>
<feature type="non-terminal residue" evidence="2">
    <location>
        <position position="165"/>
    </location>
</feature>
<dbReference type="GeneID" id="94434411"/>
<dbReference type="Pfam" id="PF26188">
    <property type="entry name" value="RESC6"/>
    <property type="match status" value="1"/>
</dbReference>
<name>A0A2C6JUA4_9APIC</name>